<feature type="compositionally biased region" description="Basic and acidic residues" evidence="2">
    <location>
        <begin position="407"/>
        <end position="430"/>
    </location>
</feature>
<evidence type="ECO:0000313" key="4">
    <source>
        <dbReference type="Proteomes" id="UP000265618"/>
    </source>
</evidence>
<feature type="region of interest" description="Disordered" evidence="2">
    <location>
        <begin position="1044"/>
        <end position="1500"/>
    </location>
</feature>
<name>A0A9K3CQL5_9EUKA</name>
<dbReference type="PROSITE" id="PS50096">
    <property type="entry name" value="IQ"/>
    <property type="match status" value="1"/>
</dbReference>
<feature type="compositionally biased region" description="Basic and acidic residues" evidence="2">
    <location>
        <begin position="1044"/>
        <end position="1080"/>
    </location>
</feature>
<feature type="compositionally biased region" description="Gly residues" evidence="2">
    <location>
        <begin position="112"/>
        <end position="123"/>
    </location>
</feature>
<sequence length="1500" mass="162263">MDWSDIDIDIDDPGGGLGLDDADYDDDLDYLQQAIGQRTASGVSSGYVSDGTSLGMDHGSGDALSAPLPTLDGSGVAPVAAFDDLLSYLDASCADMLQDDDQMLIPDEGEGEGGTQVTGGGGTDGEEGEAPYSLEMPRIVYDAVFADVDPSPDTEETPQTPSLEHSHSSVAEGGEDAGVADTTEAASVVATEGSGDAAFSGGDVRGVPEDEASDPAHVPAISPPALLDAYNASERVWFVGIIESELALMAACDAYSQQYEEQCALEEGVRQERQRAGACLQSMTQADREAEGVRQAEKDAERALEQQRVLLEQQAHAAREEQARREAEVDGLFHRARTDALISMPRLDREGQVRRVRERPPAPGPAPMVCGSGYSPEALVPGYATLAKKADSYVAPVSRVTLPDAGKASRERHSAMMKRQGERVKEQEERTEEYMGRVTQYQQGMVTLGNALAYPAALASTSEGQEQPAETASALSDTYHRGEYIPHRPPPCLSVMEVSAKGNRGQITVPQGVSPSRPAFPHLSVLRLSHLDLTNTLGPLLQGMPSLTVLEITHCTLPLALTPACALPPSLRRLRVRDSGVGEVAPAFLATAPGLLEIDFSGNALSAIPPLQSLPLLRAAAFRQCGATSCPSIALPFLQALDLRLNSFGCLPPLLCPSLEVLAIDCPRIHARQGLIPCTSLRCSSALVSVIDPEGQRGLAAAFRCVEWLDVSPSDATPPLSSLSPLLPSLHFVNSEAVSRVAGGGVGARVRGARHTGADRPRQWLTVGSSGSTSGSDSPVSGVETVEDMWERRIQYISPSERHRVYASLPSHGRYHRYRAVSKGLAGWSRMKVLPYSNPASVCAMLGRVGVAVGQEGCGGVSQDDRWCVSELVIADALDVSAQRLNTALSTMDTQGSPSSSSDSEGQEASTAIPLVLGSCGAYSTDSVTDLYTTSAVCIQSALRGYQARVRAKYMREAVLCMQKLARGTRDKSLALKRVQCTVHMQSLLRGRRDRHLYQQRCQAVSTIQRVVRQAKEDREREAKWRQYMLPYMEGLVAQYKKTRAAEREKERQREEEREKRKQREADEREERLAREEMGTSRRLLSVRQEGRVAGVGSDSESEDDEYSPPIRMPTVSRGKMGGTSPSRGRVTPLRAAFRPPPVPRPVRYREPTPPERERERPSGTSTTEEPRLPLPFRPLPPPHTTDNITPTGSEQQAGPYQKTSGQLYALSDEDESDADLDWVDNLSDGEYGIGEAPRVELDPGTEECLFHTVSRSSSRTPSRSPSPLSTPLSPSLRDPYSDTRHHSPYADTYTSPRPLSHAPSEGAVGVYGGGHAAASPSHSVRSEPGRRRPSPSDGMSRAKQVASSKGWHFEKGATAAAYLAKQRRDKRRAKKATEGEGDAAARLQRFRRAQKSAASQPRAGEDRMGVGRRTVRVQPMPGSRSGGGRSGDSRVRVPTVSPGMQDQEQRSGIRLPPLGPSHTSTSTMRQPSRGGQRQTLDRRRTTRQRPPLHNASIQW</sequence>
<evidence type="ECO:0000256" key="2">
    <source>
        <dbReference type="SAM" id="MobiDB-lite"/>
    </source>
</evidence>
<feature type="coiled-coil region" evidence="1">
    <location>
        <begin position="283"/>
        <end position="321"/>
    </location>
</feature>
<feature type="region of interest" description="Disordered" evidence="2">
    <location>
        <begin position="404"/>
        <end position="430"/>
    </location>
</feature>
<organism evidence="3 4">
    <name type="scientific">Kipferlia bialata</name>
    <dbReference type="NCBI Taxonomy" id="797122"/>
    <lineage>
        <taxon>Eukaryota</taxon>
        <taxon>Metamonada</taxon>
        <taxon>Carpediemonas-like organisms</taxon>
        <taxon>Kipferlia</taxon>
    </lineage>
</organism>
<dbReference type="Gene3D" id="1.20.5.190">
    <property type="match status" value="1"/>
</dbReference>
<feature type="compositionally biased region" description="Low complexity" evidence="2">
    <location>
        <begin position="1255"/>
        <end position="1278"/>
    </location>
</feature>
<feature type="region of interest" description="Disordered" evidence="2">
    <location>
        <begin position="763"/>
        <end position="783"/>
    </location>
</feature>
<proteinExistence type="predicted"/>
<feature type="compositionally biased region" description="Basic and acidic residues" evidence="2">
    <location>
        <begin position="1148"/>
        <end position="1162"/>
    </location>
</feature>
<dbReference type="PROSITE" id="PS51450">
    <property type="entry name" value="LRR"/>
    <property type="match status" value="1"/>
</dbReference>
<evidence type="ECO:0000313" key="3">
    <source>
        <dbReference type="EMBL" id="GIQ80781.1"/>
    </source>
</evidence>
<feature type="region of interest" description="Disordered" evidence="2">
    <location>
        <begin position="148"/>
        <end position="219"/>
    </location>
</feature>
<feature type="compositionally biased region" description="Low complexity" evidence="2">
    <location>
        <begin position="767"/>
        <end position="783"/>
    </location>
</feature>
<feature type="compositionally biased region" description="Basic residues" evidence="2">
    <location>
        <begin position="1366"/>
        <end position="1375"/>
    </location>
</feature>
<dbReference type="Proteomes" id="UP000265618">
    <property type="component" value="Unassembled WGS sequence"/>
</dbReference>
<dbReference type="InterPro" id="IPR000048">
    <property type="entry name" value="IQ_motif_EF-hand-BS"/>
</dbReference>
<dbReference type="SMART" id="SM00015">
    <property type="entry name" value="IQ"/>
    <property type="match status" value="3"/>
</dbReference>
<dbReference type="InterPro" id="IPR001611">
    <property type="entry name" value="Leu-rich_rpt"/>
</dbReference>
<feature type="compositionally biased region" description="Polar residues" evidence="2">
    <location>
        <begin position="1462"/>
        <end position="1471"/>
    </location>
</feature>
<dbReference type="Gene3D" id="3.80.10.10">
    <property type="entry name" value="Ribonuclease Inhibitor"/>
    <property type="match status" value="1"/>
</dbReference>
<dbReference type="EMBL" id="BDIP01000239">
    <property type="protein sequence ID" value="GIQ80781.1"/>
    <property type="molecule type" value="Genomic_DNA"/>
</dbReference>
<feature type="compositionally biased region" description="Pro residues" evidence="2">
    <location>
        <begin position="1173"/>
        <end position="1184"/>
    </location>
</feature>
<protein>
    <submittedName>
        <fullName evidence="3">Uncharacterized protein</fullName>
    </submittedName>
</protein>
<gene>
    <name evidence="3" type="ORF">KIPB_001635</name>
</gene>
<reference evidence="3 4" key="1">
    <citation type="journal article" date="2018" name="PLoS ONE">
        <title>The draft genome of Kipferlia bialata reveals reductive genome evolution in fornicate parasites.</title>
        <authorList>
            <person name="Tanifuji G."/>
            <person name="Takabayashi S."/>
            <person name="Kume K."/>
            <person name="Takagi M."/>
            <person name="Nakayama T."/>
            <person name="Kamikawa R."/>
            <person name="Inagaki Y."/>
            <person name="Hashimoto T."/>
        </authorList>
    </citation>
    <scope>NUCLEOTIDE SEQUENCE [LARGE SCALE GENOMIC DNA]</scope>
    <source>
        <strain evidence="3">NY0173</strain>
    </source>
</reference>
<feature type="region of interest" description="Disordered" evidence="2">
    <location>
        <begin position="105"/>
        <end position="130"/>
    </location>
</feature>
<keyword evidence="1" id="KW-0175">Coiled coil</keyword>
<keyword evidence="4" id="KW-1185">Reference proteome</keyword>
<dbReference type="SUPFAM" id="SSF52058">
    <property type="entry name" value="L domain-like"/>
    <property type="match status" value="1"/>
</dbReference>
<comment type="caution">
    <text evidence="3">The sequence shown here is derived from an EMBL/GenBank/DDBJ whole genome shotgun (WGS) entry which is preliminary data.</text>
</comment>
<feature type="compositionally biased region" description="Acidic residues" evidence="2">
    <location>
        <begin position="1212"/>
        <end position="1223"/>
    </location>
</feature>
<dbReference type="InterPro" id="IPR032675">
    <property type="entry name" value="LRR_dom_sf"/>
</dbReference>
<feature type="compositionally biased region" description="Polar residues" evidence="2">
    <location>
        <begin position="1185"/>
        <end position="1207"/>
    </location>
</feature>
<evidence type="ECO:0000256" key="1">
    <source>
        <dbReference type="SAM" id="Coils"/>
    </source>
</evidence>
<accession>A0A9K3CQL5</accession>